<evidence type="ECO:0000313" key="3">
    <source>
        <dbReference type="Proteomes" id="UP001307889"/>
    </source>
</evidence>
<keyword evidence="2" id="KW-0808">Transferase</keyword>
<dbReference type="Pfam" id="PF00078">
    <property type="entry name" value="RVT_1"/>
    <property type="match status" value="1"/>
</dbReference>
<dbReference type="Gene3D" id="3.30.70.270">
    <property type="match status" value="1"/>
</dbReference>
<accession>A0ABN7B4W3</accession>
<dbReference type="EMBL" id="AP028918">
    <property type="protein sequence ID" value="BES99455.1"/>
    <property type="molecule type" value="Genomic_DNA"/>
</dbReference>
<gene>
    <name evidence="2" type="ORF">NTJ_12273</name>
</gene>
<dbReference type="SUPFAM" id="SSF56672">
    <property type="entry name" value="DNA/RNA polymerases"/>
    <property type="match status" value="1"/>
</dbReference>
<keyword evidence="3" id="KW-1185">Reference proteome</keyword>
<dbReference type="GO" id="GO:0003964">
    <property type="term" value="F:RNA-directed DNA polymerase activity"/>
    <property type="evidence" value="ECO:0007669"/>
    <property type="project" value="UniProtKB-KW"/>
</dbReference>
<evidence type="ECO:0000313" key="2">
    <source>
        <dbReference type="EMBL" id="BES99455.1"/>
    </source>
</evidence>
<proteinExistence type="predicted"/>
<protein>
    <submittedName>
        <fullName evidence="2">Reverse transcriptase (RNA-dependent DNA polymerase)</fullName>
    </submittedName>
</protein>
<evidence type="ECO:0000259" key="1">
    <source>
        <dbReference type="PROSITE" id="PS50878"/>
    </source>
</evidence>
<organism evidence="2 3">
    <name type="scientific">Nesidiocoris tenuis</name>
    <dbReference type="NCBI Taxonomy" id="355587"/>
    <lineage>
        <taxon>Eukaryota</taxon>
        <taxon>Metazoa</taxon>
        <taxon>Ecdysozoa</taxon>
        <taxon>Arthropoda</taxon>
        <taxon>Hexapoda</taxon>
        <taxon>Insecta</taxon>
        <taxon>Pterygota</taxon>
        <taxon>Neoptera</taxon>
        <taxon>Paraneoptera</taxon>
        <taxon>Hemiptera</taxon>
        <taxon>Heteroptera</taxon>
        <taxon>Panheteroptera</taxon>
        <taxon>Cimicomorpha</taxon>
        <taxon>Miridae</taxon>
        <taxon>Dicyphina</taxon>
        <taxon>Nesidiocoris</taxon>
    </lineage>
</organism>
<dbReference type="SUPFAM" id="SSF56219">
    <property type="entry name" value="DNase I-like"/>
    <property type="match status" value="1"/>
</dbReference>
<dbReference type="InterPro" id="IPR036691">
    <property type="entry name" value="Endo/exonu/phosph_ase_sf"/>
</dbReference>
<reference evidence="2 3" key="1">
    <citation type="submission" date="2023-09" db="EMBL/GenBank/DDBJ databases">
        <title>Nesidiocoris tenuis whole genome shotgun sequence.</title>
        <authorList>
            <person name="Shibata T."/>
            <person name="Shimoda M."/>
            <person name="Kobayashi T."/>
            <person name="Uehara T."/>
        </authorList>
    </citation>
    <scope>NUCLEOTIDE SEQUENCE [LARGE SCALE GENOMIC DNA]</scope>
    <source>
        <strain evidence="2 3">Japan</strain>
    </source>
</reference>
<dbReference type="PROSITE" id="PS50878">
    <property type="entry name" value="RT_POL"/>
    <property type="match status" value="1"/>
</dbReference>
<dbReference type="InterPro" id="IPR043502">
    <property type="entry name" value="DNA/RNA_pol_sf"/>
</dbReference>
<keyword evidence="2" id="KW-0695">RNA-directed DNA polymerase</keyword>
<sequence>MYLREASWETDFDFLSNHLLELDGDILLIGDLNARIAAEQDLPPEIIETTSRLSAKRLAKDGCINGRGKKVLKLCTDAGLVILNGRTPGDRNGELTYLSKQGQSTIDLAMVSASKIEDVQDYEIINEIFSDHLPTVVTLKCEEGECAAPAGGSGAPERLRWTGADEKGYKKKMEDALEIYEDRWGNETPAHQVFDHLRDLIKTCAQPSSQSKKNATFQPKQRWFDAACQRARQKSMRLLNMARGCGASVFKNLYLRAVGDFKVLVKEKKAAYYKELANSLAGAADPANFWKRINQLKPKRPAQGIQLSLDILRKHFEGLFNLQSEVALPAWVEPMICDPDLDAPFSIAELKAVIKSAKKGKAPGIDGIPYEFYQQAPDRFHEVLLQNVNKIFESEKVPSSFAKALIFPLRKKLQADSVENVRGISFINAISKIVTGMVLARIVRRAEGGGLLKDEQAGFRRNFSTADNIFILNSIIEMNAADGKKLYAFFVDFSSAFDRVDRAAMYRKLYGIGITTKIVRFVESLYSDPEMAVLLDGRISEWFSSSRGLRQGCLLSPYLFAIFLNDLWDEIGGGIKINERRIKALAYADDVVLLAQDPATMQVMIRDLAAYCRKWNMIINLKKSKIMVFRKGGRLGRTEKWYLDDKEIQVVPKYTYLGITFTSGLSWEQHYKEKLAATSVAIGSCWKPLLGKNDINAGAKLRIFDGVLRSVMCYGAQVLGHKRNNHVEAAQFLFLRKMFGLSSSSPRHVILLESGRRPVYLFTLRIHAKYMGKVLFQHQGRLTHHIAREVLRRGVGWAKDWGNLASENGKVLEEEIGNIQSFKKLWEYLVGKVEVEEIKILEQRAGESKYHQWFLKNYRMSRGPHGYLDSQDFAGVRWCFKLRGELVHLNKKPWRTEEAQRCALCNLQEKEDTLHFMGTCPVLSEFRCRWLGKGRLQEEECLALLSSPDPKKLGGFCREAWSYRYSLITEFNY</sequence>
<name>A0ABN7B4W3_9HEMI</name>
<dbReference type="InterPro" id="IPR000477">
    <property type="entry name" value="RT_dom"/>
</dbReference>
<keyword evidence="2" id="KW-0548">Nucleotidyltransferase</keyword>
<dbReference type="CDD" id="cd01650">
    <property type="entry name" value="RT_nLTR_like"/>
    <property type="match status" value="1"/>
</dbReference>
<feature type="domain" description="Reverse transcriptase" evidence="1">
    <location>
        <begin position="390"/>
        <end position="661"/>
    </location>
</feature>
<dbReference type="Gene3D" id="3.60.10.10">
    <property type="entry name" value="Endonuclease/exonuclease/phosphatase"/>
    <property type="match status" value="1"/>
</dbReference>
<dbReference type="Proteomes" id="UP001307889">
    <property type="component" value="Chromosome 10"/>
</dbReference>
<dbReference type="PANTHER" id="PTHR19446">
    <property type="entry name" value="REVERSE TRANSCRIPTASES"/>
    <property type="match status" value="1"/>
</dbReference>
<dbReference type="InterPro" id="IPR043128">
    <property type="entry name" value="Rev_trsase/Diguanyl_cyclase"/>
</dbReference>